<keyword evidence="6 7" id="KW-0067">ATP-binding</keyword>
<dbReference type="SMART" id="SM00220">
    <property type="entry name" value="S_TKc"/>
    <property type="match status" value="1"/>
</dbReference>
<evidence type="ECO:0000256" key="1">
    <source>
        <dbReference type="ARBA" id="ARBA00010006"/>
    </source>
</evidence>
<dbReference type="PROSITE" id="PS00107">
    <property type="entry name" value="PROTEIN_KINASE_ATP"/>
    <property type="match status" value="1"/>
</dbReference>
<keyword evidence="4 7" id="KW-0547">Nucleotide-binding</keyword>
<name>A0ABR2YEW1_9CHLO</name>
<evidence type="ECO:0000256" key="5">
    <source>
        <dbReference type="ARBA" id="ARBA00022777"/>
    </source>
</evidence>
<comment type="similarity">
    <text evidence="1">Belongs to the protein kinase superfamily. AGC Ser/Thr protein kinase family. PDPK1 subfamily.</text>
</comment>
<dbReference type="Pfam" id="PF00069">
    <property type="entry name" value="Pkinase"/>
    <property type="match status" value="1"/>
</dbReference>
<dbReference type="CDD" id="cd05581">
    <property type="entry name" value="STKc_PDK1"/>
    <property type="match status" value="1"/>
</dbReference>
<dbReference type="InterPro" id="IPR000719">
    <property type="entry name" value="Prot_kinase_dom"/>
</dbReference>
<dbReference type="PROSITE" id="PS50011">
    <property type="entry name" value="PROTEIN_KINASE_DOM"/>
    <property type="match status" value="1"/>
</dbReference>
<keyword evidence="2 8" id="KW-0723">Serine/threonine-protein kinase</keyword>
<evidence type="ECO:0000256" key="3">
    <source>
        <dbReference type="ARBA" id="ARBA00022679"/>
    </source>
</evidence>
<evidence type="ECO:0000256" key="4">
    <source>
        <dbReference type="ARBA" id="ARBA00022741"/>
    </source>
</evidence>
<comment type="caution">
    <text evidence="10">The sequence shown here is derived from an EMBL/GenBank/DDBJ whole genome shotgun (WGS) entry which is preliminary data.</text>
</comment>
<evidence type="ECO:0000256" key="6">
    <source>
        <dbReference type="ARBA" id="ARBA00022840"/>
    </source>
</evidence>
<dbReference type="EMBL" id="JALJOT010000013">
    <property type="protein sequence ID" value="KAK9904077.1"/>
    <property type="molecule type" value="Genomic_DNA"/>
</dbReference>
<keyword evidence="5" id="KW-0418">Kinase</keyword>
<dbReference type="Gene3D" id="1.10.510.10">
    <property type="entry name" value="Transferase(Phosphotransferase) domain 1"/>
    <property type="match status" value="1"/>
</dbReference>
<keyword evidence="3" id="KW-0808">Transferase</keyword>
<evidence type="ECO:0000259" key="9">
    <source>
        <dbReference type="PROSITE" id="PS50011"/>
    </source>
</evidence>
<accession>A0ABR2YEW1</accession>
<dbReference type="InterPro" id="IPR017441">
    <property type="entry name" value="Protein_kinase_ATP_BS"/>
</dbReference>
<evidence type="ECO:0000256" key="2">
    <source>
        <dbReference type="ARBA" id="ARBA00022527"/>
    </source>
</evidence>
<keyword evidence="11" id="KW-1185">Reference proteome</keyword>
<reference evidence="10 11" key="1">
    <citation type="journal article" date="2024" name="Nat. Commun.">
        <title>Phylogenomics reveals the evolutionary origins of lichenization in chlorophyte algae.</title>
        <authorList>
            <person name="Puginier C."/>
            <person name="Libourel C."/>
            <person name="Otte J."/>
            <person name="Skaloud P."/>
            <person name="Haon M."/>
            <person name="Grisel S."/>
            <person name="Petersen M."/>
            <person name="Berrin J.G."/>
            <person name="Delaux P.M."/>
            <person name="Dal Grande F."/>
            <person name="Keller J."/>
        </authorList>
    </citation>
    <scope>NUCLEOTIDE SEQUENCE [LARGE SCALE GENOMIC DNA]</scope>
    <source>
        <strain evidence="10 11">SAG 216-7</strain>
    </source>
</reference>
<dbReference type="Gene3D" id="3.30.200.20">
    <property type="entry name" value="Phosphorylase Kinase, domain 1"/>
    <property type="match status" value="1"/>
</dbReference>
<gene>
    <name evidence="10" type="ORF">WJX75_003895</name>
</gene>
<evidence type="ECO:0000313" key="11">
    <source>
        <dbReference type="Proteomes" id="UP001491310"/>
    </source>
</evidence>
<dbReference type="InterPro" id="IPR008271">
    <property type="entry name" value="Ser/Thr_kinase_AS"/>
</dbReference>
<dbReference type="InterPro" id="IPR039046">
    <property type="entry name" value="PDPK1"/>
</dbReference>
<organism evidence="10 11">
    <name type="scientific">Coccomyxa subellipsoidea</name>
    <dbReference type="NCBI Taxonomy" id="248742"/>
    <lineage>
        <taxon>Eukaryota</taxon>
        <taxon>Viridiplantae</taxon>
        <taxon>Chlorophyta</taxon>
        <taxon>core chlorophytes</taxon>
        <taxon>Trebouxiophyceae</taxon>
        <taxon>Trebouxiophyceae incertae sedis</taxon>
        <taxon>Coccomyxaceae</taxon>
        <taxon>Coccomyxa</taxon>
    </lineage>
</organism>
<evidence type="ECO:0000313" key="10">
    <source>
        <dbReference type="EMBL" id="KAK9904077.1"/>
    </source>
</evidence>
<sequence length="347" mass="38836">MSRGLKDGEEGQAQYRAPRVNLSLNDFNLEKRLGEGSFAQVVQVQQKETGRRYALKVVDKHLVLKHKQTEYISNERKLLDQFDYEGIVRLHFTFQDAASLYFGLELCPNGELYDQIQRKGRLSPEDSKFYGAEILLILEYLRQQGVIHRDLKPENLLLNAKGHLQLIDFGCAKRLALNQRSIAAAVSSSLQNSKRTASMVGTAEYLAPEVLRNEPVGYAADLWAFGCLLYHMLVGKPPFKGASEYLTFQLITDGEYSIPGNVPEAAQDLIRSLLAGEPSHRLGTGEKGLHDVKEHKFFAGIDWQNIRQQEAPSIAPPPAEPQSSADDFDWEWSSMAAALPSAKDSDT</sequence>
<dbReference type="PROSITE" id="PS00108">
    <property type="entry name" value="PROTEIN_KINASE_ST"/>
    <property type="match status" value="1"/>
</dbReference>
<dbReference type="PANTHER" id="PTHR24353">
    <property type="entry name" value="CYCLIC NUCLEOTIDE-DEPENDENT PROTEIN KINASE"/>
    <property type="match status" value="1"/>
</dbReference>
<dbReference type="Proteomes" id="UP001491310">
    <property type="component" value="Unassembled WGS sequence"/>
</dbReference>
<feature type="binding site" evidence="7">
    <location>
        <position position="65"/>
    </location>
    <ligand>
        <name>ATP</name>
        <dbReference type="ChEBI" id="CHEBI:30616"/>
    </ligand>
</feature>
<dbReference type="PANTHER" id="PTHR24353:SF37">
    <property type="entry name" value="CAMP-DEPENDENT PROTEIN KINASE CATALYTIC SUBUNIT PRKX"/>
    <property type="match status" value="1"/>
</dbReference>
<evidence type="ECO:0000256" key="7">
    <source>
        <dbReference type="PROSITE-ProRule" id="PRU10141"/>
    </source>
</evidence>
<feature type="domain" description="Protein kinase" evidence="9">
    <location>
        <begin position="27"/>
        <end position="298"/>
    </location>
</feature>
<protein>
    <recommendedName>
        <fullName evidence="9">Protein kinase domain-containing protein</fullName>
    </recommendedName>
</protein>
<evidence type="ECO:0000256" key="8">
    <source>
        <dbReference type="RuleBase" id="RU000304"/>
    </source>
</evidence>
<dbReference type="InterPro" id="IPR011009">
    <property type="entry name" value="Kinase-like_dom_sf"/>
</dbReference>
<proteinExistence type="inferred from homology"/>
<dbReference type="SUPFAM" id="SSF56112">
    <property type="entry name" value="Protein kinase-like (PK-like)"/>
    <property type="match status" value="1"/>
</dbReference>